<feature type="domain" description="PPM-type phosphatase" evidence="1">
    <location>
        <begin position="180"/>
        <end position="468"/>
    </location>
</feature>
<proteinExistence type="predicted"/>
<dbReference type="RefSeq" id="WP_142450574.1">
    <property type="nucleotide sequence ID" value="NZ_FXTA01000002.1"/>
</dbReference>
<dbReference type="OrthoDB" id="963478at2"/>
<dbReference type="Proteomes" id="UP000317289">
    <property type="component" value="Unassembled WGS sequence"/>
</dbReference>
<accession>A0A521CV43</accession>
<dbReference type="Gene3D" id="3.60.40.10">
    <property type="entry name" value="PPM-type phosphatase domain"/>
    <property type="match status" value="1"/>
</dbReference>
<sequence>MEETKRYLQSFLFQNKIDIPRSKQSLFEDFITNETNITAVKIIKEKQQMIMQNWDLINRIDDITNQSVFLPNGTVNKSYEAKIDFIQLGWNDIVSYEIQNLENTGLSFDEEKELLSGNPEISGDLKIKLLFKIEGESEESSFNEKVMTVIINPDPKSLWKNLESDKNAPFAKEDNVAICGSFLNKKIVAASKRGRSHANVGSFREDDFAFNNFTTNGWSVLAVSDGAGSAALSRKGSQLACNTLVEYFEENLDKENLKEFDEILFNHYKKTDPESSKKISHFVYNALLKAAHFVNQKIEEFAIANNEELKKFHATLIFALVKKYDFGYAVLTFGVGDCPIGLLNKDLTEISLMNTIDVGEFGGGTRFITMPEIFQSDKLSSRFGFKLVDDFSYLMLMTDGIYDPKFVVEANLEKIENWNQFLSDLKGNNEDDSKVNFENENEDVAGQLLKWMDFWSPGNHDDRTLAIIY</sequence>
<keyword evidence="5" id="KW-1185">Reference proteome</keyword>
<gene>
    <name evidence="2" type="ORF">GJU42_03425</name>
    <name evidence="3" type="ORF">SAMN06265349_102942</name>
</gene>
<evidence type="ECO:0000313" key="3">
    <source>
        <dbReference type="EMBL" id="SMO63334.1"/>
    </source>
</evidence>
<reference evidence="2 5" key="2">
    <citation type="submission" date="2019-11" db="EMBL/GenBank/DDBJ databases">
        <title>Flavobacterium resistens genome.</title>
        <authorList>
            <person name="Wilson V.M."/>
            <person name="Newman J.D."/>
        </authorList>
    </citation>
    <scope>NUCLEOTIDE SEQUENCE [LARGE SCALE GENOMIC DNA]</scope>
    <source>
        <strain evidence="2 5">DSM 19382</strain>
    </source>
</reference>
<dbReference type="EMBL" id="WKKG01000001">
    <property type="protein sequence ID" value="MRX67010.1"/>
    <property type="molecule type" value="Genomic_DNA"/>
</dbReference>
<evidence type="ECO:0000313" key="2">
    <source>
        <dbReference type="EMBL" id="MRX67010.1"/>
    </source>
</evidence>
<protein>
    <submittedName>
        <fullName evidence="2">Protein phosphatase 2C domain-containing protein</fullName>
    </submittedName>
    <submittedName>
        <fullName evidence="3">Serine/threonine protein phosphatase PrpC</fullName>
    </submittedName>
</protein>
<dbReference type="Proteomes" id="UP000468990">
    <property type="component" value="Unassembled WGS sequence"/>
</dbReference>
<dbReference type="AlphaFoldDB" id="A0A521CV43"/>
<dbReference type="InterPro" id="IPR036457">
    <property type="entry name" value="PPM-type-like_dom_sf"/>
</dbReference>
<dbReference type="SMART" id="SM00332">
    <property type="entry name" value="PP2Cc"/>
    <property type="match status" value="1"/>
</dbReference>
<dbReference type="Pfam" id="PF13672">
    <property type="entry name" value="PP2C_2"/>
    <property type="match status" value="1"/>
</dbReference>
<evidence type="ECO:0000313" key="5">
    <source>
        <dbReference type="Proteomes" id="UP000468990"/>
    </source>
</evidence>
<name>A0A521CV43_9FLAO</name>
<reference evidence="3 4" key="1">
    <citation type="submission" date="2017-05" db="EMBL/GenBank/DDBJ databases">
        <authorList>
            <person name="Varghese N."/>
            <person name="Submissions S."/>
        </authorList>
    </citation>
    <scope>NUCLEOTIDE SEQUENCE [LARGE SCALE GENOMIC DNA]</scope>
    <source>
        <strain evidence="3 4">DSM 19382</strain>
    </source>
</reference>
<dbReference type="EMBL" id="FXTA01000002">
    <property type="protein sequence ID" value="SMO63334.1"/>
    <property type="molecule type" value="Genomic_DNA"/>
</dbReference>
<dbReference type="InterPro" id="IPR001932">
    <property type="entry name" value="PPM-type_phosphatase-like_dom"/>
</dbReference>
<evidence type="ECO:0000313" key="4">
    <source>
        <dbReference type="Proteomes" id="UP000317289"/>
    </source>
</evidence>
<organism evidence="3 4">
    <name type="scientific">Flavobacterium resistens</name>
    <dbReference type="NCBI Taxonomy" id="443612"/>
    <lineage>
        <taxon>Bacteria</taxon>
        <taxon>Pseudomonadati</taxon>
        <taxon>Bacteroidota</taxon>
        <taxon>Flavobacteriia</taxon>
        <taxon>Flavobacteriales</taxon>
        <taxon>Flavobacteriaceae</taxon>
        <taxon>Flavobacterium</taxon>
    </lineage>
</organism>
<dbReference type="SUPFAM" id="SSF81606">
    <property type="entry name" value="PP2C-like"/>
    <property type="match status" value="1"/>
</dbReference>
<evidence type="ECO:0000259" key="1">
    <source>
        <dbReference type="SMART" id="SM00332"/>
    </source>
</evidence>